<dbReference type="OrthoDB" id="7418600at2"/>
<dbReference type="EC" id="2.1.1.38" evidence="7"/>
<dbReference type="PANTHER" id="PTHR43712:SF2">
    <property type="entry name" value="O-METHYLTRANSFERASE CICE"/>
    <property type="match status" value="1"/>
</dbReference>
<dbReference type="KEGG" id="npu:Npun_F6342"/>
<dbReference type="GO" id="GO:0046983">
    <property type="term" value="F:protein dimerization activity"/>
    <property type="evidence" value="ECO:0007669"/>
    <property type="project" value="InterPro"/>
</dbReference>
<keyword evidence="2 7" id="KW-0808">Transferase</keyword>
<dbReference type="Gene3D" id="3.40.50.150">
    <property type="entry name" value="Vaccinia Virus protein VP39"/>
    <property type="match status" value="1"/>
</dbReference>
<evidence type="ECO:0000313" key="8">
    <source>
        <dbReference type="Proteomes" id="UP000001191"/>
    </source>
</evidence>
<dbReference type="STRING" id="63737.Npun_F6342"/>
<protein>
    <submittedName>
        <fullName evidence="7">O-methyltransferase, family 2</fullName>
        <ecNumber evidence="7">2.1.1.38</ecNumber>
    </submittedName>
</protein>
<dbReference type="SUPFAM" id="SSF53335">
    <property type="entry name" value="S-adenosyl-L-methionine-dependent methyltransferases"/>
    <property type="match status" value="1"/>
</dbReference>
<keyword evidence="8" id="KW-1185">Reference proteome</keyword>
<evidence type="ECO:0000256" key="2">
    <source>
        <dbReference type="ARBA" id="ARBA00022679"/>
    </source>
</evidence>
<dbReference type="PANTHER" id="PTHR43712">
    <property type="entry name" value="PUTATIVE (AFU_ORTHOLOGUE AFUA_4G14580)-RELATED"/>
    <property type="match status" value="1"/>
</dbReference>
<dbReference type="InterPro" id="IPR036388">
    <property type="entry name" value="WH-like_DNA-bd_sf"/>
</dbReference>
<feature type="domain" description="O-methyltransferase dimerisation" evidence="6">
    <location>
        <begin position="24"/>
        <end position="97"/>
    </location>
</feature>
<dbReference type="Pfam" id="PF00891">
    <property type="entry name" value="Methyltransf_2"/>
    <property type="match status" value="1"/>
</dbReference>
<sequence>MFQTQLQHPTSKDEMQTTQTLKQIIAGAWITQGIYVVAQLGIADLLKDGSKSYDELATKTGVDARSLYRLLRALASVGIFAEGNSGYFELTPVAESLQSDRTDSLRGYAIKSGQAWEWQPWGHLLESIKTGKPVFKNIFGMERFDYLATDPSASKIYTQAISSISGEQDAAIAAGYDFSFIHNLVEVGGGNGTLIASILKSNLTMQGILFDLPHVVADAKPVIEDLELQDRCQLVGGNFFESVPTSGDAYLLRYIIHDWDDERAIAILKNCYQAMQPDGRLLLVEMVIPQGNEPFFGKLLDLQMLVNYGGRERTQAEYQVLLKTAGFSLTKIYPVAPPISIIEAIRL</sequence>
<dbReference type="Gene3D" id="1.10.287.1350">
    <property type="match status" value="1"/>
</dbReference>
<name>B2IX79_NOSP7</name>
<dbReference type="EMBL" id="CP001037">
    <property type="protein sequence ID" value="ACC84614.1"/>
    <property type="molecule type" value="Genomic_DNA"/>
</dbReference>
<gene>
    <name evidence="7" type="ordered locus">Npun_F6342</name>
</gene>
<evidence type="ECO:0000259" key="5">
    <source>
        <dbReference type="Pfam" id="PF00891"/>
    </source>
</evidence>
<proteinExistence type="predicted"/>
<evidence type="ECO:0000256" key="4">
    <source>
        <dbReference type="PIRSR" id="PIRSR005739-1"/>
    </source>
</evidence>
<evidence type="ECO:0000256" key="1">
    <source>
        <dbReference type="ARBA" id="ARBA00022603"/>
    </source>
</evidence>
<dbReference type="RefSeq" id="WP_012412553.1">
    <property type="nucleotide sequence ID" value="NC_010628.1"/>
</dbReference>
<keyword evidence="3" id="KW-0949">S-adenosyl-L-methionine</keyword>
<dbReference type="InterPro" id="IPR001077">
    <property type="entry name" value="COMT_C"/>
</dbReference>
<dbReference type="PROSITE" id="PS51683">
    <property type="entry name" value="SAM_OMT_II"/>
    <property type="match status" value="1"/>
</dbReference>
<evidence type="ECO:0000256" key="3">
    <source>
        <dbReference type="ARBA" id="ARBA00022691"/>
    </source>
</evidence>
<dbReference type="PhylomeDB" id="B2IX79"/>
<dbReference type="GO" id="GO:0030739">
    <property type="term" value="F:O-demethylpuromycin O-methyltransferase activity"/>
    <property type="evidence" value="ECO:0007669"/>
    <property type="project" value="UniProtKB-EC"/>
</dbReference>
<accession>B2IX79</accession>
<dbReference type="PIRSF" id="PIRSF005739">
    <property type="entry name" value="O-mtase"/>
    <property type="match status" value="1"/>
</dbReference>
<dbReference type="GO" id="GO:0008171">
    <property type="term" value="F:O-methyltransferase activity"/>
    <property type="evidence" value="ECO:0007669"/>
    <property type="project" value="InterPro"/>
</dbReference>
<evidence type="ECO:0000313" key="7">
    <source>
        <dbReference type="EMBL" id="ACC84614.1"/>
    </source>
</evidence>
<keyword evidence="1 7" id="KW-0489">Methyltransferase</keyword>
<feature type="active site" description="Proton acceptor" evidence="4">
    <location>
        <position position="257"/>
    </location>
</feature>
<dbReference type="AlphaFoldDB" id="B2IX79"/>
<dbReference type="HOGENOM" id="CLU_005533_12_0_3"/>
<dbReference type="InterPro" id="IPR036390">
    <property type="entry name" value="WH_DNA-bd_sf"/>
</dbReference>
<dbReference type="Proteomes" id="UP000001191">
    <property type="component" value="Chromosome"/>
</dbReference>
<dbReference type="SUPFAM" id="SSF46785">
    <property type="entry name" value="Winged helix' DNA-binding domain"/>
    <property type="match status" value="1"/>
</dbReference>
<dbReference type="InterPro" id="IPR012967">
    <property type="entry name" value="COMT_dimerisation"/>
</dbReference>
<dbReference type="EnsemblBacteria" id="ACC84614">
    <property type="protein sequence ID" value="ACC84614"/>
    <property type="gene ID" value="Npun_F6342"/>
</dbReference>
<dbReference type="Gene3D" id="1.10.10.10">
    <property type="entry name" value="Winged helix-like DNA-binding domain superfamily/Winged helix DNA-binding domain"/>
    <property type="match status" value="1"/>
</dbReference>
<evidence type="ECO:0000259" key="6">
    <source>
        <dbReference type="Pfam" id="PF08100"/>
    </source>
</evidence>
<dbReference type="Pfam" id="PF08100">
    <property type="entry name" value="Dimerisation"/>
    <property type="match status" value="1"/>
</dbReference>
<reference evidence="7 8" key="2">
    <citation type="journal article" date="2013" name="Plant Physiol.">
        <title>A Nostoc punctiforme Sugar Transporter Necessary to Establish a Cyanobacterium-Plant Symbiosis.</title>
        <authorList>
            <person name="Ekman M."/>
            <person name="Picossi S."/>
            <person name="Campbell E.L."/>
            <person name="Meeks J.C."/>
            <person name="Flores E."/>
        </authorList>
    </citation>
    <scope>NUCLEOTIDE SEQUENCE [LARGE SCALE GENOMIC DNA]</scope>
    <source>
        <strain evidence="8">ATCC 29133 / PCC 73102</strain>
    </source>
</reference>
<dbReference type="InterPro" id="IPR029063">
    <property type="entry name" value="SAM-dependent_MTases_sf"/>
</dbReference>
<feature type="domain" description="O-methyltransferase C-terminal" evidence="5">
    <location>
        <begin position="121"/>
        <end position="328"/>
    </location>
</feature>
<dbReference type="GO" id="GO:0032259">
    <property type="term" value="P:methylation"/>
    <property type="evidence" value="ECO:0007669"/>
    <property type="project" value="UniProtKB-KW"/>
</dbReference>
<dbReference type="eggNOG" id="COG2226">
    <property type="taxonomic scope" value="Bacteria"/>
</dbReference>
<reference evidence="8" key="1">
    <citation type="submission" date="2008-04" db="EMBL/GenBank/DDBJ databases">
        <title>Complete sequence of chromosome of Nostoc punctiforme ATCC 29133.</title>
        <authorList>
            <consortium name="US DOE Joint Genome Institute"/>
            <person name="Copeland A."/>
            <person name="Lucas S."/>
            <person name="Lapidus A."/>
            <person name="Glavina del Rio T."/>
            <person name="Dalin E."/>
            <person name="Tice H."/>
            <person name="Pitluck S."/>
            <person name="Chain P."/>
            <person name="Malfatti S."/>
            <person name="Shin M."/>
            <person name="Vergez L."/>
            <person name="Schmutz J."/>
            <person name="Larimer F."/>
            <person name="Land M."/>
            <person name="Hauser L."/>
            <person name="Kyrpides N."/>
            <person name="Kim E."/>
            <person name="Meeks J.C."/>
            <person name="Elhai J."/>
            <person name="Campbell E.L."/>
            <person name="Thiel T."/>
            <person name="Longmire J."/>
            <person name="Potts M."/>
            <person name="Atlas R."/>
        </authorList>
    </citation>
    <scope>NUCLEOTIDE SEQUENCE [LARGE SCALE GENOMIC DNA]</scope>
    <source>
        <strain evidence="8">ATCC 29133 / PCC 73102</strain>
    </source>
</reference>
<dbReference type="InterPro" id="IPR016461">
    <property type="entry name" value="COMT-like"/>
</dbReference>
<organism evidence="7 8">
    <name type="scientific">Nostoc punctiforme (strain ATCC 29133 / PCC 73102)</name>
    <dbReference type="NCBI Taxonomy" id="63737"/>
    <lineage>
        <taxon>Bacteria</taxon>
        <taxon>Bacillati</taxon>
        <taxon>Cyanobacteriota</taxon>
        <taxon>Cyanophyceae</taxon>
        <taxon>Nostocales</taxon>
        <taxon>Nostocaceae</taxon>
        <taxon>Nostoc</taxon>
    </lineage>
</organism>